<dbReference type="Proteomes" id="UP000275267">
    <property type="component" value="Unassembled WGS sequence"/>
</dbReference>
<gene>
    <name evidence="2" type="ORF">C2845_PM11G09210</name>
</gene>
<keyword evidence="1" id="KW-0732">Signal</keyword>
<feature type="chain" id="PRO_5018182942" evidence="1">
    <location>
        <begin position="25"/>
        <end position="71"/>
    </location>
</feature>
<evidence type="ECO:0000313" key="2">
    <source>
        <dbReference type="EMBL" id="RLN08154.1"/>
    </source>
</evidence>
<organism evidence="2 3">
    <name type="scientific">Panicum miliaceum</name>
    <name type="common">Proso millet</name>
    <name type="synonym">Broomcorn millet</name>
    <dbReference type="NCBI Taxonomy" id="4540"/>
    <lineage>
        <taxon>Eukaryota</taxon>
        <taxon>Viridiplantae</taxon>
        <taxon>Streptophyta</taxon>
        <taxon>Embryophyta</taxon>
        <taxon>Tracheophyta</taxon>
        <taxon>Spermatophyta</taxon>
        <taxon>Magnoliopsida</taxon>
        <taxon>Liliopsida</taxon>
        <taxon>Poales</taxon>
        <taxon>Poaceae</taxon>
        <taxon>PACMAD clade</taxon>
        <taxon>Panicoideae</taxon>
        <taxon>Panicodae</taxon>
        <taxon>Paniceae</taxon>
        <taxon>Panicinae</taxon>
        <taxon>Panicum</taxon>
        <taxon>Panicum sect. Panicum</taxon>
    </lineage>
</organism>
<feature type="signal peptide" evidence="1">
    <location>
        <begin position="1"/>
        <end position="24"/>
    </location>
</feature>
<keyword evidence="3" id="KW-1185">Reference proteome</keyword>
<sequence>MRRCARLAALLVHHLLLLAAGTAASSRLAATAGGAPGSAGAPDDLPAAHPLPPCLEELLPCTAYLKTAKHP</sequence>
<evidence type="ECO:0000256" key="1">
    <source>
        <dbReference type="SAM" id="SignalP"/>
    </source>
</evidence>
<name>A0A3L6RS81_PANMI</name>
<evidence type="ECO:0000313" key="3">
    <source>
        <dbReference type="Proteomes" id="UP000275267"/>
    </source>
</evidence>
<dbReference type="EMBL" id="PQIB02000007">
    <property type="protein sequence ID" value="RLN08154.1"/>
    <property type="molecule type" value="Genomic_DNA"/>
</dbReference>
<dbReference type="STRING" id="4540.A0A3L6RS81"/>
<proteinExistence type="predicted"/>
<accession>A0A3L6RS81</accession>
<comment type="caution">
    <text evidence="2">The sequence shown here is derived from an EMBL/GenBank/DDBJ whole genome shotgun (WGS) entry which is preliminary data.</text>
</comment>
<protein>
    <submittedName>
        <fullName evidence="2">Uncharacterized protein</fullName>
    </submittedName>
</protein>
<dbReference type="AlphaFoldDB" id="A0A3L6RS81"/>
<reference evidence="3" key="1">
    <citation type="journal article" date="2019" name="Nat. Commun.">
        <title>The genome of broomcorn millet.</title>
        <authorList>
            <person name="Zou C."/>
            <person name="Miki D."/>
            <person name="Li D."/>
            <person name="Tang Q."/>
            <person name="Xiao L."/>
            <person name="Rajput S."/>
            <person name="Deng P."/>
            <person name="Jia W."/>
            <person name="Huang R."/>
            <person name="Zhang M."/>
            <person name="Sun Y."/>
            <person name="Hu J."/>
            <person name="Fu X."/>
            <person name="Schnable P.S."/>
            <person name="Li F."/>
            <person name="Zhang H."/>
            <person name="Feng B."/>
            <person name="Zhu X."/>
            <person name="Liu R."/>
            <person name="Schnable J.C."/>
            <person name="Zhu J.-K."/>
            <person name="Zhang H."/>
        </authorList>
    </citation>
    <scope>NUCLEOTIDE SEQUENCE [LARGE SCALE GENOMIC DNA]</scope>
</reference>